<evidence type="ECO:0000313" key="1">
    <source>
        <dbReference type="EMBL" id="SDI24383.1"/>
    </source>
</evidence>
<organism evidence="1 2">
    <name type="scientific">Pseudomonas abietaniphila</name>
    <dbReference type="NCBI Taxonomy" id="89065"/>
    <lineage>
        <taxon>Bacteria</taxon>
        <taxon>Pseudomonadati</taxon>
        <taxon>Pseudomonadota</taxon>
        <taxon>Gammaproteobacteria</taxon>
        <taxon>Pseudomonadales</taxon>
        <taxon>Pseudomonadaceae</taxon>
        <taxon>Pseudomonas</taxon>
    </lineage>
</organism>
<proteinExistence type="predicted"/>
<evidence type="ECO:0000313" key="2">
    <source>
        <dbReference type="Proteomes" id="UP000182894"/>
    </source>
</evidence>
<dbReference type="AlphaFoldDB" id="A0A1G8IZZ6"/>
<protein>
    <submittedName>
        <fullName evidence="1">Uncharacterized protein</fullName>
    </submittedName>
</protein>
<reference evidence="2" key="1">
    <citation type="submission" date="2016-10" db="EMBL/GenBank/DDBJ databases">
        <authorList>
            <person name="Varghese N."/>
            <person name="Submissions S."/>
        </authorList>
    </citation>
    <scope>NUCLEOTIDE SEQUENCE [LARGE SCALE GENOMIC DNA]</scope>
    <source>
        <strain evidence="2">ATCC 700689</strain>
    </source>
</reference>
<dbReference type="RefSeq" id="WP_074755344.1">
    <property type="nucleotide sequence ID" value="NZ_FNCO01000011.1"/>
</dbReference>
<dbReference type="EMBL" id="FNCO01000011">
    <property type="protein sequence ID" value="SDI24383.1"/>
    <property type="molecule type" value="Genomic_DNA"/>
</dbReference>
<dbReference type="Proteomes" id="UP000182894">
    <property type="component" value="Unassembled WGS sequence"/>
</dbReference>
<keyword evidence="2" id="KW-1185">Reference proteome</keyword>
<dbReference type="OrthoDB" id="6898430at2"/>
<sequence>MGFTICYRFLGNQRVLECQEDQLCGHDAVYYALLHSGAELGNIVGTWQGSYPSMVEAAERSGVSNVLWHRSISHASPQGRKR</sequence>
<accession>A0A1G8IZZ6</accession>
<name>A0A1G8IZZ6_9PSED</name>
<gene>
    <name evidence="1" type="ORF">SAMN05216605_111215</name>
</gene>